<dbReference type="SMART" id="SM00530">
    <property type="entry name" value="HTH_XRE"/>
    <property type="match status" value="1"/>
</dbReference>
<dbReference type="InterPro" id="IPR010982">
    <property type="entry name" value="Lambda_DNA-bd_dom_sf"/>
</dbReference>
<dbReference type="Gene3D" id="1.10.260.40">
    <property type="entry name" value="lambda repressor-like DNA-binding domains"/>
    <property type="match status" value="1"/>
</dbReference>
<protein>
    <submittedName>
        <fullName evidence="2">Helix-turn-helix transcriptional regulator</fullName>
    </submittedName>
</protein>
<dbReference type="AlphaFoldDB" id="A0A8J7P6M5"/>
<reference evidence="2" key="1">
    <citation type="submission" date="2021-02" db="EMBL/GenBank/DDBJ databases">
        <title>Genome-Resolved Metagenomics of a Microbial Community Performing Photosynthetic Biological Nutrient Removal.</title>
        <authorList>
            <person name="Mcdaniel E.A."/>
        </authorList>
    </citation>
    <scope>NUCLEOTIDE SEQUENCE</scope>
    <source>
        <strain evidence="2">UWPOB_OBS1</strain>
    </source>
</reference>
<feature type="domain" description="HTH cro/C1-type" evidence="1">
    <location>
        <begin position="20"/>
        <end position="73"/>
    </location>
</feature>
<dbReference type="Pfam" id="PF01381">
    <property type="entry name" value="HTH_3"/>
    <property type="match status" value="1"/>
</dbReference>
<dbReference type="CDD" id="cd00093">
    <property type="entry name" value="HTH_XRE"/>
    <property type="match status" value="1"/>
</dbReference>
<name>A0A8J7P6M5_9BACT</name>
<gene>
    <name evidence="2" type="ORF">J0M35_02875</name>
</gene>
<organism evidence="2 3">
    <name type="scientific">Candidatus Obscuribacter phosphatis</name>
    <dbReference type="NCBI Taxonomy" id="1906157"/>
    <lineage>
        <taxon>Bacteria</taxon>
        <taxon>Bacillati</taxon>
        <taxon>Candidatus Melainabacteria</taxon>
        <taxon>Candidatus Obscuribacterales</taxon>
        <taxon>Candidatus Obscuribacteraceae</taxon>
        <taxon>Candidatus Obscuribacter</taxon>
    </lineage>
</organism>
<dbReference type="InterPro" id="IPR001387">
    <property type="entry name" value="Cro/C1-type_HTH"/>
</dbReference>
<accession>A0A8J7P6M5</accession>
<dbReference type="Proteomes" id="UP000664277">
    <property type="component" value="Unassembled WGS sequence"/>
</dbReference>
<evidence type="ECO:0000313" key="3">
    <source>
        <dbReference type="Proteomes" id="UP000664277"/>
    </source>
</evidence>
<dbReference type="SUPFAM" id="SSF47413">
    <property type="entry name" value="lambda repressor-like DNA-binding domains"/>
    <property type="match status" value="1"/>
</dbReference>
<dbReference type="EMBL" id="JAFLCK010000002">
    <property type="protein sequence ID" value="MBN8659279.1"/>
    <property type="molecule type" value="Genomic_DNA"/>
</dbReference>
<sequence length="101" mass="11351">MVHFGLATTDEIAEDLAERLRAHRLAQNLTQSELAARAGISHKTITNFEKSGKVSLDVFLRIVSVLGLSESLSPLFELKQQTIKEMEVAAQRRQRASRRHP</sequence>
<dbReference type="PROSITE" id="PS50943">
    <property type="entry name" value="HTH_CROC1"/>
    <property type="match status" value="1"/>
</dbReference>
<comment type="caution">
    <text evidence="2">The sequence shown here is derived from an EMBL/GenBank/DDBJ whole genome shotgun (WGS) entry which is preliminary data.</text>
</comment>
<proteinExistence type="predicted"/>
<dbReference type="GO" id="GO:0003677">
    <property type="term" value="F:DNA binding"/>
    <property type="evidence" value="ECO:0007669"/>
    <property type="project" value="InterPro"/>
</dbReference>
<evidence type="ECO:0000259" key="1">
    <source>
        <dbReference type="PROSITE" id="PS50943"/>
    </source>
</evidence>
<evidence type="ECO:0000313" key="2">
    <source>
        <dbReference type="EMBL" id="MBN8659279.1"/>
    </source>
</evidence>